<evidence type="ECO:0000313" key="2">
    <source>
        <dbReference type="EMBL" id="RJF88359.1"/>
    </source>
</evidence>
<comment type="caution">
    <text evidence="2">The sequence shown here is derived from an EMBL/GenBank/DDBJ whole genome shotgun (WGS) entry which is preliminary data.</text>
</comment>
<name>A0A418WEI8_9PROT</name>
<accession>A0A418WEI8</accession>
<dbReference type="CDD" id="cd06588">
    <property type="entry name" value="PhnB_like"/>
    <property type="match status" value="1"/>
</dbReference>
<dbReference type="OrthoDB" id="9795306at2"/>
<protein>
    <submittedName>
        <fullName evidence="2">VOC family protein</fullName>
    </submittedName>
</protein>
<reference evidence="2 3" key="1">
    <citation type="submission" date="2018-09" db="EMBL/GenBank/DDBJ databases">
        <authorList>
            <person name="Zhu H."/>
        </authorList>
    </citation>
    <scope>NUCLEOTIDE SEQUENCE [LARGE SCALE GENOMIC DNA]</scope>
    <source>
        <strain evidence="2 3">K1W22B-8</strain>
    </source>
</reference>
<gene>
    <name evidence="2" type="ORF">D3874_16160</name>
</gene>
<proteinExistence type="predicted"/>
<dbReference type="Pfam" id="PF00903">
    <property type="entry name" value="Glyoxalase"/>
    <property type="match status" value="1"/>
</dbReference>
<dbReference type="Gene3D" id="3.10.180.10">
    <property type="entry name" value="2,3-Dihydroxybiphenyl 1,2-Dioxygenase, domain 1"/>
    <property type="match status" value="1"/>
</dbReference>
<dbReference type="InterPro" id="IPR028973">
    <property type="entry name" value="PhnB-like"/>
</dbReference>
<dbReference type="InterPro" id="IPR029068">
    <property type="entry name" value="Glyas_Bleomycin-R_OHBP_Dase"/>
</dbReference>
<dbReference type="Proteomes" id="UP000284605">
    <property type="component" value="Unassembled WGS sequence"/>
</dbReference>
<dbReference type="InterPro" id="IPR004360">
    <property type="entry name" value="Glyas_Fos-R_dOase_dom"/>
</dbReference>
<dbReference type="PANTHER" id="PTHR33990">
    <property type="entry name" value="PROTEIN YJDN-RELATED"/>
    <property type="match status" value="1"/>
</dbReference>
<dbReference type="AlphaFoldDB" id="A0A418WEI8"/>
<evidence type="ECO:0000313" key="3">
    <source>
        <dbReference type="Proteomes" id="UP000284605"/>
    </source>
</evidence>
<dbReference type="RefSeq" id="WP_119778995.1">
    <property type="nucleotide sequence ID" value="NZ_QYUK01000011.1"/>
</dbReference>
<dbReference type="PANTHER" id="PTHR33990:SF1">
    <property type="entry name" value="PROTEIN YJDN"/>
    <property type="match status" value="1"/>
</dbReference>
<sequence>MKINPYLSFGGDCKAAFEFYEKALGGKIEMMMTHGASPMADQTAPGWRDKIMHVALSVGDFVLMGSDAPPEYFKPMQGFSVSLTIDKAAEAERVFAELAQDGNVGMPLQQTFWAFRFGMVTDRFGTPWMINCEKDA</sequence>
<dbReference type="EMBL" id="QYUK01000011">
    <property type="protein sequence ID" value="RJF88359.1"/>
    <property type="molecule type" value="Genomic_DNA"/>
</dbReference>
<dbReference type="SUPFAM" id="SSF54593">
    <property type="entry name" value="Glyoxalase/Bleomycin resistance protein/Dihydroxybiphenyl dioxygenase"/>
    <property type="match status" value="1"/>
</dbReference>
<keyword evidence="3" id="KW-1185">Reference proteome</keyword>
<organism evidence="2 3">
    <name type="scientific">Oleomonas cavernae</name>
    <dbReference type="NCBI Taxonomy" id="2320859"/>
    <lineage>
        <taxon>Bacteria</taxon>
        <taxon>Pseudomonadati</taxon>
        <taxon>Pseudomonadota</taxon>
        <taxon>Alphaproteobacteria</taxon>
        <taxon>Acetobacterales</taxon>
        <taxon>Acetobacteraceae</taxon>
        <taxon>Oleomonas</taxon>
    </lineage>
</organism>
<evidence type="ECO:0000259" key="1">
    <source>
        <dbReference type="Pfam" id="PF00903"/>
    </source>
</evidence>
<feature type="domain" description="Glyoxalase/fosfomycin resistance/dioxygenase" evidence="1">
    <location>
        <begin position="2"/>
        <end position="130"/>
    </location>
</feature>